<keyword evidence="3" id="KW-0902">Two-component regulatory system</keyword>
<feature type="transmembrane region" description="Helical" evidence="4">
    <location>
        <begin position="40"/>
        <end position="59"/>
    </location>
</feature>
<dbReference type="GO" id="GO:0000160">
    <property type="term" value="P:phosphorelay signal transduction system"/>
    <property type="evidence" value="ECO:0007669"/>
    <property type="project" value="UniProtKB-KW"/>
</dbReference>
<dbReference type="Gene3D" id="3.30.565.10">
    <property type="entry name" value="Histidine kinase-like ATPase, C-terminal domain"/>
    <property type="match status" value="1"/>
</dbReference>
<keyword evidence="4" id="KW-1133">Transmembrane helix</keyword>
<dbReference type="GO" id="GO:0005524">
    <property type="term" value="F:ATP binding"/>
    <property type="evidence" value="ECO:0007669"/>
    <property type="project" value="UniProtKB-KW"/>
</dbReference>
<keyword evidence="4" id="KW-0812">Transmembrane</keyword>
<feature type="transmembrane region" description="Helical" evidence="4">
    <location>
        <begin position="186"/>
        <end position="203"/>
    </location>
</feature>
<dbReference type="PANTHER" id="PTHR24421">
    <property type="entry name" value="NITRATE/NITRITE SENSOR PROTEIN NARX-RELATED"/>
    <property type="match status" value="1"/>
</dbReference>
<keyword evidence="6" id="KW-0547">Nucleotide-binding</keyword>
<name>A0A9D2K3G8_9FIRM</name>
<dbReference type="InterPro" id="IPR050482">
    <property type="entry name" value="Sensor_HK_TwoCompSys"/>
</dbReference>
<dbReference type="AlphaFoldDB" id="A0A9D2K3G8"/>
<evidence type="ECO:0000256" key="3">
    <source>
        <dbReference type="ARBA" id="ARBA00023012"/>
    </source>
</evidence>
<evidence type="ECO:0000259" key="5">
    <source>
        <dbReference type="Pfam" id="PF02518"/>
    </source>
</evidence>
<reference evidence="6" key="1">
    <citation type="journal article" date="2021" name="PeerJ">
        <title>Extensive microbial diversity within the chicken gut microbiome revealed by metagenomics and culture.</title>
        <authorList>
            <person name="Gilroy R."/>
            <person name="Ravi A."/>
            <person name="Getino M."/>
            <person name="Pursley I."/>
            <person name="Horton D.L."/>
            <person name="Alikhan N.F."/>
            <person name="Baker D."/>
            <person name="Gharbi K."/>
            <person name="Hall N."/>
            <person name="Watson M."/>
            <person name="Adriaenssens E.M."/>
            <person name="Foster-Nyarko E."/>
            <person name="Jarju S."/>
            <person name="Secka A."/>
            <person name="Antonio M."/>
            <person name="Oren A."/>
            <person name="Chaudhuri R.R."/>
            <person name="La Ragione R."/>
            <person name="Hildebrand F."/>
            <person name="Pallen M.J."/>
        </authorList>
    </citation>
    <scope>NUCLEOTIDE SEQUENCE</scope>
    <source>
        <strain evidence="6">CHK196-3914</strain>
    </source>
</reference>
<gene>
    <name evidence="6" type="ORF">H9723_10985</name>
</gene>
<dbReference type="SUPFAM" id="SSF55874">
    <property type="entry name" value="ATPase domain of HSP90 chaperone/DNA topoisomerase II/histidine kinase"/>
    <property type="match status" value="1"/>
</dbReference>
<dbReference type="Pfam" id="PF02518">
    <property type="entry name" value="HATPase_c"/>
    <property type="match status" value="1"/>
</dbReference>
<dbReference type="InterPro" id="IPR003594">
    <property type="entry name" value="HATPase_dom"/>
</dbReference>
<evidence type="ECO:0000256" key="4">
    <source>
        <dbReference type="SAM" id="Phobius"/>
    </source>
</evidence>
<evidence type="ECO:0000256" key="2">
    <source>
        <dbReference type="ARBA" id="ARBA00022777"/>
    </source>
</evidence>
<keyword evidence="2" id="KW-0418">Kinase</keyword>
<comment type="caution">
    <text evidence="6">The sequence shown here is derived from an EMBL/GenBank/DDBJ whole genome shotgun (WGS) entry which is preliminary data.</text>
</comment>
<feature type="transmembrane region" description="Helical" evidence="4">
    <location>
        <begin position="12"/>
        <end position="34"/>
    </location>
</feature>
<evidence type="ECO:0000313" key="7">
    <source>
        <dbReference type="Proteomes" id="UP000824116"/>
    </source>
</evidence>
<feature type="transmembrane region" description="Helical" evidence="4">
    <location>
        <begin position="215"/>
        <end position="232"/>
    </location>
</feature>
<proteinExistence type="predicted"/>
<keyword evidence="1" id="KW-0808">Transferase</keyword>
<protein>
    <submittedName>
        <fullName evidence="6">ATP-binding protein</fullName>
    </submittedName>
</protein>
<feature type="transmembrane region" description="Helical" evidence="4">
    <location>
        <begin position="66"/>
        <end position="84"/>
    </location>
</feature>
<feature type="transmembrane region" description="Helical" evidence="4">
    <location>
        <begin position="151"/>
        <end position="170"/>
    </location>
</feature>
<feature type="transmembrane region" description="Helical" evidence="4">
    <location>
        <begin position="244"/>
        <end position="265"/>
    </location>
</feature>
<evidence type="ECO:0000313" key="6">
    <source>
        <dbReference type="EMBL" id="HIZ75744.1"/>
    </source>
</evidence>
<feature type="transmembrane region" description="Helical" evidence="4">
    <location>
        <begin position="90"/>
        <end position="115"/>
    </location>
</feature>
<feature type="transmembrane region" description="Helical" evidence="4">
    <location>
        <begin position="127"/>
        <end position="145"/>
    </location>
</feature>
<dbReference type="Proteomes" id="UP000824116">
    <property type="component" value="Unassembled WGS sequence"/>
</dbReference>
<keyword evidence="4" id="KW-0472">Membrane</keyword>
<accession>A0A9D2K3G8</accession>
<dbReference type="CDD" id="cd16917">
    <property type="entry name" value="HATPase_UhpB-NarQ-NarX-like"/>
    <property type="match status" value="1"/>
</dbReference>
<sequence length="521" mass="58039">MKLLTTKLLFFLNHVGVLLYVCVFLSAGFLTGSAGQNPSAVVPLILSALILGDIVYISFRNIKGSRILTLFCALLALDGWYILLAPEPRYMFSLLFLILGPVIGYLSARFLLYFLFQGSGYRFRKTAGLLLALFPCAAVLGLFFSRRAYSLLYGIQFCGTLAVFIFLLLFHRKRVLFVLKSERRSLLASFGVTLCLFAVYSLFAEGMEGAMENFGIYLPVLLFFMSVHGIALKEKGPTPFLSLLSRKQILVLTGSALLLCGAVSALSRAGIGGFFVLVDLFTCLVFLYGLCIDHSLRSRNNADPYSAALDRLREEEQLREEFADYLHDEVLQDLHAVRNLLNCPDRPEMLELASDTLDGLNARIRKQMQNYHPVLRRGLTPRENYSMLIETVSAAFPGRKLRIRFDCPEDLFLVEPYDMLIFRIIRELLTNIYKHSDGDQAQISLSQKKAVIRLAVSDNGSFVSPDSEPSSPAGHKGLVSIQDRISSLGGIVAIRSGIPSGCEIQITLPMKGENSYEHFTG</sequence>
<feature type="domain" description="Histidine kinase/HSP90-like ATPase" evidence="5">
    <location>
        <begin position="421"/>
        <end position="511"/>
    </location>
</feature>
<dbReference type="InterPro" id="IPR036890">
    <property type="entry name" value="HATPase_C_sf"/>
</dbReference>
<dbReference type="GO" id="GO:0016301">
    <property type="term" value="F:kinase activity"/>
    <property type="evidence" value="ECO:0007669"/>
    <property type="project" value="UniProtKB-KW"/>
</dbReference>
<keyword evidence="6" id="KW-0067">ATP-binding</keyword>
<organism evidence="6 7">
    <name type="scientific">Candidatus Mediterraneibacter stercoravium</name>
    <dbReference type="NCBI Taxonomy" id="2838685"/>
    <lineage>
        <taxon>Bacteria</taxon>
        <taxon>Bacillati</taxon>
        <taxon>Bacillota</taxon>
        <taxon>Clostridia</taxon>
        <taxon>Lachnospirales</taxon>
        <taxon>Lachnospiraceae</taxon>
        <taxon>Mediterraneibacter</taxon>
    </lineage>
</organism>
<dbReference type="PANTHER" id="PTHR24421:SF58">
    <property type="entry name" value="SIGNAL TRANSDUCTION HISTIDINE-PROTEIN KINASE_PHOSPHATASE UHPB"/>
    <property type="match status" value="1"/>
</dbReference>
<evidence type="ECO:0000256" key="1">
    <source>
        <dbReference type="ARBA" id="ARBA00022679"/>
    </source>
</evidence>
<dbReference type="EMBL" id="DXAY01000256">
    <property type="protein sequence ID" value="HIZ75744.1"/>
    <property type="molecule type" value="Genomic_DNA"/>
</dbReference>
<reference evidence="6" key="2">
    <citation type="submission" date="2021-04" db="EMBL/GenBank/DDBJ databases">
        <authorList>
            <person name="Gilroy R."/>
        </authorList>
    </citation>
    <scope>NUCLEOTIDE SEQUENCE</scope>
    <source>
        <strain evidence="6">CHK196-3914</strain>
    </source>
</reference>
<feature type="transmembrane region" description="Helical" evidence="4">
    <location>
        <begin position="271"/>
        <end position="291"/>
    </location>
</feature>